<gene>
    <name evidence="2" type="ORF">FB567DRAFT_293704</name>
</gene>
<evidence type="ECO:0000313" key="2">
    <source>
        <dbReference type="EMBL" id="KAH7090515.1"/>
    </source>
</evidence>
<organism evidence="2 3">
    <name type="scientific">Paraphoma chrysanthemicola</name>
    <dbReference type="NCBI Taxonomy" id="798071"/>
    <lineage>
        <taxon>Eukaryota</taxon>
        <taxon>Fungi</taxon>
        <taxon>Dikarya</taxon>
        <taxon>Ascomycota</taxon>
        <taxon>Pezizomycotina</taxon>
        <taxon>Dothideomycetes</taxon>
        <taxon>Pleosporomycetidae</taxon>
        <taxon>Pleosporales</taxon>
        <taxon>Pleosporineae</taxon>
        <taxon>Phaeosphaeriaceae</taxon>
        <taxon>Paraphoma</taxon>
    </lineage>
</organism>
<protein>
    <submittedName>
        <fullName evidence="2">Uncharacterized protein</fullName>
    </submittedName>
</protein>
<proteinExistence type="predicted"/>
<comment type="caution">
    <text evidence="2">The sequence shown here is derived from an EMBL/GenBank/DDBJ whole genome shotgun (WGS) entry which is preliminary data.</text>
</comment>
<feature type="compositionally biased region" description="Basic and acidic residues" evidence="1">
    <location>
        <begin position="186"/>
        <end position="211"/>
    </location>
</feature>
<feature type="region of interest" description="Disordered" evidence="1">
    <location>
        <begin position="154"/>
        <end position="211"/>
    </location>
</feature>
<evidence type="ECO:0000313" key="3">
    <source>
        <dbReference type="Proteomes" id="UP000813461"/>
    </source>
</evidence>
<reference evidence="2" key="1">
    <citation type="journal article" date="2021" name="Nat. Commun.">
        <title>Genetic determinants of endophytism in the Arabidopsis root mycobiome.</title>
        <authorList>
            <person name="Mesny F."/>
            <person name="Miyauchi S."/>
            <person name="Thiergart T."/>
            <person name="Pickel B."/>
            <person name="Atanasova L."/>
            <person name="Karlsson M."/>
            <person name="Huettel B."/>
            <person name="Barry K.W."/>
            <person name="Haridas S."/>
            <person name="Chen C."/>
            <person name="Bauer D."/>
            <person name="Andreopoulos W."/>
            <person name="Pangilinan J."/>
            <person name="LaButti K."/>
            <person name="Riley R."/>
            <person name="Lipzen A."/>
            <person name="Clum A."/>
            <person name="Drula E."/>
            <person name="Henrissat B."/>
            <person name="Kohler A."/>
            <person name="Grigoriev I.V."/>
            <person name="Martin F.M."/>
            <person name="Hacquard S."/>
        </authorList>
    </citation>
    <scope>NUCLEOTIDE SEQUENCE</scope>
    <source>
        <strain evidence="2">MPI-SDFR-AT-0120</strain>
    </source>
</reference>
<dbReference type="OrthoDB" id="10380619at2759"/>
<dbReference type="Proteomes" id="UP000813461">
    <property type="component" value="Unassembled WGS sequence"/>
</dbReference>
<dbReference type="EMBL" id="JAGMVJ010000005">
    <property type="protein sequence ID" value="KAH7090515.1"/>
    <property type="molecule type" value="Genomic_DNA"/>
</dbReference>
<feature type="region of interest" description="Disordered" evidence="1">
    <location>
        <begin position="1"/>
        <end position="38"/>
    </location>
</feature>
<name>A0A8K0RB75_9PLEO</name>
<keyword evidence="3" id="KW-1185">Reference proteome</keyword>
<evidence type="ECO:0000256" key="1">
    <source>
        <dbReference type="SAM" id="MobiDB-lite"/>
    </source>
</evidence>
<accession>A0A8K0RB75</accession>
<sequence>MYAPAEDNIAEKSEECDTEVTPPGGSFDQIPPPMSNGTYSESLTRLQNGYLHAISTLEGHITDLQRDLAKANTHNENCDGRTSQDTARRITELDNENEYLRLELDAQKTKANAYRAELRGLNVTLETKNAVRRQHVSKILHLEQENRRLKEEIRAGRRTGTRMGSESAMRGEMGRGGGGRTEGGAEEMRKRKRLDNDGGYRGRSYDDPVVL</sequence>
<dbReference type="AlphaFoldDB" id="A0A8K0RB75"/>